<dbReference type="InterPro" id="IPR023561">
    <property type="entry name" value="Carbonic_anhydrase_a-class"/>
</dbReference>
<evidence type="ECO:0000256" key="5">
    <source>
        <dbReference type="ARBA" id="ARBA00023239"/>
    </source>
</evidence>
<dbReference type="PANTHER" id="PTHR18952:SF265">
    <property type="entry name" value="CARBONIC ANHYDRASE"/>
    <property type="match status" value="1"/>
</dbReference>
<dbReference type="EMBL" id="QKOE01000017">
    <property type="protein sequence ID" value="PZA15156.1"/>
    <property type="molecule type" value="Genomic_DNA"/>
</dbReference>
<dbReference type="InterPro" id="IPR036398">
    <property type="entry name" value="CA_dom_sf"/>
</dbReference>
<comment type="similarity">
    <text evidence="1">Belongs to the alpha-carbonic anhydrase family.</text>
</comment>
<organism evidence="9 10">
    <name type="scientific">Parazoarcus communis SWub3 = DSM 12120</name>
    <dbReference type="NCBI Taxonomy" id="1121029"/>
    <lineage>
        <taxon>Bacteria</taxon>
        <taxon>Pseudomonadati</taxon>
        <taxon>Pseudomonadota</taxon>
        <taxon>Betaproteobacteria</taxon>
        <taxon>Rhodocyclales</taxon>
        <taxon>Zoogloeaceae</taxon>
        <taxon>Parazoarcus</taxon>
    </lineage>
</organism>
<dbReference type="SUPFAM" id="SSF51069">
    <property type="entry name" value="Carbonic anhydrase"/>
    <property type="match status" value="1"/>
</dbReference>
<dbReference type="PANTHER" id="PTHR18952">
    <property type="entry name" value="CARBONIC ANHYDRASE"/>
    <property type="match status" value="1"/>
</dbReference>
<name>A0A323UV77_9RHOO</name>
<dbReference type="GO" id="GO:0004089">
    <property type="term" value="F:carbonate dehydratase activity"/>
    <property type="evidence" value="ECO:0007669"/>
    <property type="project" value="UniProtKB-EC"/>
</dbReference>
<dbReference type="PROSITE" id="PS51144">
    <property type="entry name" value="ALPHA_CA_2"/>
    <property type="match status" value="1"/>
</dbReference>
<evidence type="ECO:0000256" key="3">
    <source>
        <dbReference type="ARBA" id="ARBA00022723"/>
    </source>
</evidence>
<sequence length="257" mass="28238">MRPAPTPARPAASTPEPLVAPPSPPQPSTTPALTGWSYTGETGPDRWGKLRPDWRICEEGVRQSPIDLRNGIAVDLEPVKFDYRATQFRITDTGNMLRVQLGDGMSMEVRGKRYALEHLTLHQPSGERVGGAASDMEVNFYHRNAEGEVAMLGVLLERGDSANDMLQTLLNHLPLERGSTYAPDATIDLNGFIPTATGHFLYSGSLTTPPCTEGVIWVVLKTPVTLSEDQLAIFTRLHPRNARPIQPSHGRLLLESR</sequence>
<comment type="catalytic activity">
    <reaction evidence="6">
        <text>hydrogencarbonate + H(+) = CO2 + H2O</text>
        <dbReference type="Rhea" id="RHEA:10748"/>
        <dbReference type="ChEBI" id="CHEBI:15377"/>
        <dbReference type="ChEBI" id="CHEBI:15378"/>
        <dbReference type="ChEBI" id="CHEBI:16526"/>
        <dbReference type="ChEBI" id="CHEBI:17544"/>
        <dbReference type="EC" id="4.2.1.1"/>
    </reaction>
</comment>
<dbReference type="CDD" id="cd03124">
    <property type="entry name" value="alpha_CA_prokaryotic_like"/>
    <property type="match status" value="1"/>
</dbReference>
<dbReference type="Gene3D" id="3.10.200.10">
    <property type="entry name" value="Alpha carbonic anhydrase"/>
    <property type="match status" value="1"/>
</dbReference>
<comment type="caution">
    <text evidence="9">The sequence shown here is derived from an EMBL/GenBank/DDBJ whole genome shotgun (WGS) entry which is preliminary data.</text>
</comment>
<gene>
    <name evidence="9" type="ORF">DNK49_18170</name>
</gene>
<keyword evidence="3" id="KW-0479">Metal-binding</keyword>
<dbReference type="InterPro" id="IPR001148">
    <property type="entry name" value="CA_dom"/>
</dbReference>
<dbReference type="AlphaFoldDB" id="A0A323UV77"/>
<evidence type="ECO:0000256" key="4">
    <source>
        <dbReference type="ARBA" id="ARBA00022833"/>
    </source>
</evidence>
<evidence type="ECO:0000313" key="9">
    <source>
        <dbReference type="EMBL" id="PZA15156.1"/>
    </source>
</evidence>
<evidence type="ECO:0000256" key="2">
    <source>
        <dbReference type="ARBA" id="ARBA00012925"/>
    </source>
</evidence>
<evidence type="ECO:0000256" key="7">
    <source>
        <dbReference type="SAM" id="MobiDB-lite"/>
    </source>
</evidence>
<dbReference type="InterPro" id="IPR041891">
    <property type="entry name" value="Alpha_CA_prokaryot-like"/>
</dbReference>
<protein>
    <recommendedName>
        <fullName evidence="2">carbonic anhydrase</fullName>
        <ecNumber evidence="2">4.2.1.1</ecNumber>
    </recommendedName>
</protein>
<keyword evidence="5" id="KW-0456">Lyase</keyword>
<evidence type="ECO:0000256" key="6">
    <source>
        <dbReference type="ARBA" id="ARBA00048348"/>
    </source>
</evidence>
<keyword evidence="10" id="KW-1185">Reference proteome</keyword>
<dbReference type="OrthoDB" id="5327615at2"/>
<dbReference type="GO" id="GO:0008270">
    <property type="term" value="F:zinc ion binding"/>
    <property type="evidence" value="ECO:0007669"/>
    <property type="project" value="InterPro"/>
</dbReference>
<feature type="domain" description="Alpha-carbonic anhydrase" evidence="8">
    <location>
        <begin position="34"/>
        <end position="257"/>
    </location>
</feature>
<dbReference type="SMART" id="SM01057">
    <property type="entry name" value="Carb_anhydrase"/>
    <property type="match status" value="1"/>
</dbReference>
<evidence type="ECO:0000313" key="10">
    <source>
        <dbReference type="Proteomes" id="UP000248259"/>
    </source>
</evidence>
<reference evidence="9 10" key="1">
    <citation type="submission" date="2018-06" db="EMBL/GenBank/DDBJ databases">
        <title>Azoarcus communis strain SWub3 genome.</title>
        <authorList>
            <person name="Zorraquino Salvo V."/>
            <person name="Toubiana D."/>
            <person name="Blumwald E."/>
        </authorList>
    </citation>
    <scope>NUCLEOTIDE SEQUENCE [LARGE SCALE GENOMIC DNA]</scope>
    <source>
        <strain evidence="9 10">SWub3</strain>
    </source>
</reference>
<dbReference type="Pfam" id="PF00194">
    <property type="entry name" value="Carb_anhydrase"/>
    <property type="match status" value="1"/>
</dbReference>
<feature type="region of interest" description="Disordered" evidence="7">
    <location>
        <begin position="1"/>
        <end position="50"/>
    </location>
</feature>
<feature type="compositionally biased region" description="Pro residues" evidence="7">
    <location>
        <begin position="18"/>
        <end position="28"/>
    </location>
</feature>
<proteinExistence type="inferred from homology"/>
<evidence type="ECO:0000256" key="1">
    <source>
        <dbReference type="ARBA" id="ARBA00010718"/>
    </source>
</evidence>
<dbReference type="Proteomes" id="UP000248259">
    <property type="component" value="Unassembled WGS sequence"/>
</dbReference>
<keyword evidence="4" id="KW-0862">Zinc</keyword>
<dbReference type="EC" id="4.2.1.1" evidence="2"/>
<evidence type="ECO:0000259" key="8">
    <source>
        <dbReference type="PROSITE" id="PS51144"/>
    </source>
</evidence>
<accession>A0A323UV77</accession>